<organism evidence="2 3">
    <name type="scientific">Anaeramoeba flamelloides</name>
    <dbReference type="NCBI Taxonomy" id="1746091"/>
    <lineage>
        <taxon>Eukaryota</taxon>
        <taxon>Metamonada</taxon>
        <taxon>Anaeramoebidae</taxon>
        <taxon>Anaeramoeba</taxon>
    </lineage>
</organism>
<gene>
    <name evidence="2" type="ORF">M0813_21087</name>
</gene>
<comment type="caution">
    <text evidence="2">The sequence shown here is derived from an EMBL/GenBank/DDBJ whole genome shotgun (WGS) entry which is preliminary data.</text>
</comment>
<accession>A0ABQ8YIU0</accession>
<dbReference type="Proteomes" id="UP001150062">
    <property type="component" value="Unassembled WGS sequence"/>
</dbReference>
<dbReference type="EMBL" id="JAOAOG010000163">
    <property type="protein sequence ID" value="KAJ6244501.1"/>
    <property type="molecule type" value="Genomic_DNA"/>
</dbReference>
<evidence type="ECO:0000313" key="2">
    <source>
        <dbReference type="EMBL" id="KAJ6244501.1"/>
    </source>
</evidence>
<sequence>MNQLQQTKSSPLPIRSNKIEQVTIRSQSACYFNRFSNPDLVVPQPKKNLVSKRFNMIKFSKYDFSKELSQLIFPIKGIIETNIEDKFETRFEQEEILGDMIQNSKNLAKEEKKSDKGYLNGNGNGNGTGGGNDQDQMLAFSPPIRTKCPLWQDNKFSMMLNLDNEFGEFENLSFENMF</sequence>
<name>A0ABQ8YIU0_9EUKA</name>
<evidence type="ECO:0000256" key="1">
    <source>
        <dbReference type="SAM" id="MobiDB-lite"/>
    </source>
</evidence>
<feature type="region of interest" description="Disordered" evidence="1">
    <location>
        <begin position="111"/>
        <end position="137"/>
    </location>
</feature>
<reference evidence="2" key="1">
    <citation type="submission" date="2022-08" db="EMBL/GenBank/DDBJ databases">
        <title>Novel sulfate-reducing endosymbionts in the free-living metamonad Anaeramoeba.</title>
        <authorList>
            <person name="Jerlstrom-Hultqvist J."/>
            <person name="Cepicka I."/>
            <person name="Gallot-Lavallee L."/>
            <person name="Salas-Leiva D."/>
            <person name="Curtis B.A."/>
            <person name="Zahonova K."/>
            <person name="Pipaliya S."/>
            <person name="Dacks J."/>
            <person name="Roger A.J."/>
        </authorList>
    </citation>
    <scope>NUCLEOTIDE SEQUENCE</scope>
    <source>
        <strain evidence="2">Schooner1</strain>
    </source>
</reference>
<protein>
    <submittedName>
        <fullName evidence="2">Uncharacterized protein</fullName>
    </submittedName>
</protein>
<feature type="compositionally biased region" description="Gly residues" evidence="1">
    <location>
        <begin position="120"/>
        <end position="132"/>
    </location>
</feature>
<keyword evidence="3" id="KW-1185">Reference proteome</keyword>
<evidence type="ECO:0000313" key="3">
    <source>
        <dbReference type="Proteomes" id="UP001150062"/>
    </source>
</evidence>
<proteinExistence type="predicted"/>